<evidence type="ECO:0000256" key="1">
    <source>
        <dbReference type="SAM" id="MobiDB-lite"/>
    </source>
</evidence>
<dbReference type="Gene3D" id="1.10.150.50">
    <property type="entry name" value="Transcription Factor, Ets-1"/>
    <property type="match status" value="1"/>
</dbReference>
<feature type="compositionally biased region" description="Basic and acidic residues" evidence="1">
    <location>
        <begin position="147"/>
        <end position="166"/>
    </location>
</feature>
<dbReference type="Gramene" id="Ma08_t15650.1">
    <property type="protein sequence ID" value="Ma08_p15650.1"/>
    <property type="gene ID" value="Ma08_g15650"/>
</dbReference>
<evidence type="ECO:0000313" key="2">
    <source>
        <dbReference type="EMBL" id="CAG1831630.1"/>
    </source>
</evidence>
<dbReference type="OMA" id="SSFGRCK"/>
<reference evidence="2" key="1">
    <citation type="submission" date="2021-03" db="EMBL/GenBank/DDBJ databases">
        <authorList>
            <consortium name="Genoscope - CEA"/>
            <person name="William W."/>
        </authorList>
    </citation>
    <scope>NUCLEOTIDE SEQUENCE</scope>
    <source>
        <strain evidence="2">Doubled-haploid Pahang</strain>
    </source>
</reference>
<dbReference type="SUPFAM" id="SSF47769">
    <property type="entry name" value="SAM/Pointed domain"/>
    <property type="match status" value="1"/>
</dbReference>
<accession>A0A804K704</accession>
<keyword evidence="4" id="KW-1185">Reference proteome</keyword>
<sequence>MDWYSWLLQTNLDPDLVCEYSLLLASNELEEDDVAHFDHEFLQSMSISIAKHRLEMLKLAKRGKTKSSSRPVSLLLVAVTKTKNCIARYFRSFINHDASPIVVVPRSSFFDGGRPKSDMLKRNKRMSRIKQGRVTLYMAPQAMAYKESMDRKEDSYRGSSGEETRWESMFQDLKPT</sequence>
<dbReference type="Proteomes" id="UP000012960">
    <property type="component" value="Unplaced"/>
</dbReference>
<dbReference type="CDD" id="cd09487">
    <property type="entry name" value="SAM_superfamily"/>
    <property type="match status" value="1"/>
</dbReference>
<reference evidence="3" key="2">
    <citation type="submission" date="2021-05" db="UniProtKB">
        <authorList>
            <consortium name="EnsemblPlants"/>
        </authorList>
    </citation>
    <scope>IDENTIFICATION</scope>
    <source>
        <strain evidence="3">subsp. malaccensis</strain>
    </source>
</reference>
<dbReference type="EnsemblPlants" id="Ma08_t15650.1">
    <property type="protein sequence ID" value="Ma08_p15650.1"/>
    <property type="gene ID" value="Ma08_g15650"/>
</dbReference>
<evidence type="ECO:0000313" key="4">
    <source>
        <dbReference type="Proteomes" id="UP000012960"/>
    </source>
</evidence>
<proteinExistence type="predicted"/>
<feature type="region of interest" description="Disordered" evidence="1">
    <location>
        <begin position="147"/>
        <end position="176"/>
    </location>
</feature>
<protein>
    <submittedName>
        <fullName evidence="2">(wild Malaysian banana) hypothetical protein</fullName>
    </submittedName>
</protein>
<dbReference type="EMBL" id="HG996472">
    <property type="protein sequence ID" value="CAG1831630.1"/>
    <property type="molecule type" value="Genomic_DNA"/>
</dbReference>
<name>A0A804K704_MUSAM</name>
<dbReference type="PANTHER" id="PTHR33915">
    <property type="entry name" value="OSJNBA0033G05.11 PROTEIN"/>
    <property type="match status" value="1"/>
</dbReference>
<dbReference type="AlphaFoldDB" id="A0A804K704"/>
<dbReference type="InterPro" id="IPR013761">
    <property type="entry name" value="SAM/pointed_sf"/>
</dbReference>
<dbReference type="OrthoDB" id="1887912at2759"/>
<evidence type="ECO:0000313" key="3">
    <source>
        <dbReference type="EnsemblPlants" id="Ma08_p15650.1"/>
    </source>
</evidence>
<organism evidence="3 4">
    <name type="scientific">Musa acuminata subsp. malaccensis</name>
    <name type="common">Wild banana</name>
    <name type="synonym">Musa malaccensis</name>
    <dbReference type="NCBI Taxonomy" id="214687"/>
    <lineage>
        <taxon>Eukaryota</taxon>
        <taxon>Viridiplantae</taxon>
        <taxon>Streptophyta</taxon>
        <taxon>Embryophyta</taxon>
        <taxon>Tracheophyta</taxon>
        <taxon>Spermatophyta</taxon>
        <taxon>Magnoliopsida</taxon>
        <taxon>Liliopsida</taxon>
        <taxon>Zingiberales</taxon>
        <taxon>Musaceae</taxon>
        <taxon>Musa</taxon>
    </lineage>
</organism>
<dbReference type="FunCoup" id="A0A804K704">
    <property type="interactions" value="690"/>
</dbReference>
<gene>
    <name evidence="2" type="ORF">GSMUA_348840.1</name>
</gene>
<dbReference type="PANTHER" id="PTHR33915:SF1">
    <property type="entry name" value="OS04G0644100 PROTEIN"/>
    <property type="match status" value="1"/>
</dbReference>